<reference evidence="6" key="1">
    <citation type="submission" date="2016-10" db="EMBL/GenBank/DDBJ databases">
        <authorList>
            <person name="Varghese N."/>
            <person name="Submissions S."/>
        </authorList>
    </citation>
    <scope>NUCLEOTIDE SEQUENCE [LARGE SCALE GENOMIC DNA]</scope>
    <source>
        <strain evidence="6">DSM 44718</strain>
    </source>
</reference>
<dbReference type="SUPFAM" id="SSF46785">
    <property type="entry name" value="Winged helix' DNA-binding domain"/>
    <property type="match status" value="1"/>
</dbReference>
<feature type="domain" description="HTH gntR-type" evidence="4">
    <location>
        <begin position="23"/>
        <end position="91"/>
    </location>
</feature>
<dbReference type="GO" id="GO:0045892">
    <property type="term" value="P:negative regulation of DNA-templated transcription"/>
    <property type="evidence" value="ECO:0007669"/>
    <property type="project" value="TreeGrafter"/>
</dbReference>
<dbReference type="GO" id="GO:0003677">
    <property type="term" value="F:DNA binding"/>
    <property type="evidence" value="ECO:0007669"/>
    <property type="project" value="UniProtKB-KW"/>
</dbReference>
<keyword evidence="1" id="KW-0805">Transcription regulation</keyword>
<dbReference type="AlphaFoldDB" id="A0A1H3US64"/>
<dbReference type="CDD" id="cd07377">
    <property type="entry name" value="WHTH_GntR"/>
    <property type="match status" value="1"/>
</dbReference>
<dbReference type="InterPro" id="IPR036390">
    <property type="entry name" value="WH_DNA-bd_sf"/>
</dbReference>
<dbReference type="PRINTS" id="PR00035">
    <property type="entry name" value="HTHGNTR"/>
</dbReference>
<evidence type="ECO:0000259" key="4">
    <source>
        <dbReference type="PROSITE" id="PS50949"/>
    </source>
</evidence>
<dbReference type="InterPro" id="IPR036388">
    <property type="entry name" value="WH-like_DNA-bd_sf"/>
</dbReference>
<dbReference type="PROSITE" id="PS50949">
    <property type="entry name" value="HTH_GNTR"/>
    <property type="match status" value="1"/>
</dbReference>
<dbReference type="STRING" id="137265.SAMN05421684_7823"/>
<name>A0A1H3US64_9ACTN</name>
<keyword evidence="3" id="KW-0804">Transcription</keyword>
<protein>
    <submittedName>
        <fullName evidence="5">GntR family transcriptional regulator</fullName>
    </submittedName>
</protein>
<dbReference type="GO" id="GO:0003700">
    <property type="term" value="F:DNA-binding transcription factor activity"/>
    <property type="evidence" value="ECO:0007669"/>
    <property type="project" value="InterPro"/>
</dbReference>
<dbReference type="SMART" id="SM00345">
    <property type="entry name" value="HTH_GNTR"/>
    <property type="match status" value="1"/>
</dbReference>
<accession>A0A1H3US64</accession>
<evidence type="ECO:0000313" key="5">
    <source>
        <dbReference type="EMBL" id="SDZ64735.1"/>
    </source>
</evidence>
<dbReference type="InterPro" id="IPR000524">
    <property type="entry name" value="Tscrpt_reg_HTH_GntR"/>
</dbReference>
<dbReference type="Gene3D" id="1.10.10.10">
    <property type="entry name" value="Winged helix-like DNA-binding domain superfamily/Winged helix DNA-binding domain"/>
    <property type="match status" value="1"/>
</dbReference>
<dbReference type="InterPro" id="IPR011663">
    <property type="entry name" value="UTRA"/>
</dbReference>
<dbReference type="PANTHER" id="PTHR44846">
    <property type="entry name" value="MANNOSYL-D-GLYCERATE TRANSPORT/METABOLISM SYSTEM REPRESSOR MNGR-RELATED"/>
    <property type="match status" value="1"/>
</dbReference>
<gene>
    <name evidence="5" type="ORF">SAMN05421684_7823</name>
</gene>
<dbReference type="InterPro" id="IPR028978">
    <property type="entry name" value="Chorismate_lyase_/UTRA_dom_sf"/>
</dbReference>
<evidence type="ECO:0000256" key="2">
    <source>
        <dbReference type="ARBA" id="ARBA00023125"/>
    </source>
</evidence>
<dbReference type="EMBL" id="FNQB01000005">
    <property type="protein sequence ID" value="SDZ64735.1"/>
    <property type="molecule type" value="Genomic_DNA"/>
</dbReference>
<evidence type="ECO:0000313" key="6">
    <source>
        <dbReference type="Proteomes" id="UP000199632"/>
    </source>
</evidence>
<dbReference type="Pfam" id="PF07702">
    <property type="entry name" value="UTRA"/>
    <property type="match status" value="1"/>
</dbReference>
<keyword evidence="2" id="KW-0238">DNA-binding</keyword>
<evidence type="ECO:0000256" key="3">
    <source>
        <dbReference type="ARBA" id="ARBA00023163"/>
    </source>
</evidence>
<dbReference type="SUPFAM" id="SSF64288">
    <property type="entry name" value="Chorismate lyase-like"/>
    <property type="match status" value="1"/>
</dbReference>
<dbReference type="Gene3D" id="3.40.1410.10">
    <property type="entry name" value="Chorismate lyase-like"/>
    <property type="match status" value="1"/>
</dbReference>
<dbReference type="Pfam" id="PF00392">
    <property type="entry name" value="GntR"/>
    <property type="match status" value="1"/>
</dbReference>
<sequence length="251" mass="27917">MWRGKVRFMALQVAVTIDRSSPVPLYHQLAEQLRAAIDDGRLQPGDPFENEIALAARLDLSRPTVRRAIAELVSQGLLLRRRGLGTTVANRKVHRRAGLTSLYDDLAGRHPSTVVLGHELVRDERIAAELDLPPDVDLLSIVRLRLAGDQPLALLRNWLPPRSAGVTREELTSHGLYPLLRARGVRAVVAHQEIGARTPTAFERRHLGLKATEPVLTMTRSAFDAAGVAVEYGDHSYRARDYTIDVTIDER</sequence>
<dbReference type="Proteomes" id="UP000199632">
    <property type="component" value="Unassembled WGS sequence"/>
</dbReference>
<organism evidence="5 6">
    <name type="scientific">Asanoa ishikariensis</name>
    <dbReference type="NCBI Taxonomy" id="137265"/>
    <lineage>
        <taxon>Bacteria</taxon>
        <taxon>Bacillati</taxon>
        <taxon>Actinomycetota</taxon>
        <taxon>Actinomycetes</taxon>
        <taxon>Micromonosporales</taxon>
        <taxon>Micromonosporaceae</taxon>
        <taxon>Asanoa</taxon>
    </lineage>
</organism>
<evidence type="ECO:0000256" key="1">
    <source>
        <dbReference type="ARBA" id="ARBA00023015"/>
    </source>
</evidence>
<dbReference type="SMART" id="SM00866">
    <property type="entry name" value="UTRA"/>
    <property type="match status" value="1"/>
</dbReference>
<dbReference type="InterPro" id="IPR050679">
    <property type="entry name" value="Bact_HTH_transcr_reg"/>
</dbReference>
<keyword evidence="6" id="KW-1185">Reference proteome</keyword>
<dbReference type="PANTHER" id="PTHR44846:SF17">
    <property type="entry name" value="GNTR-FAMILY TRANSCRIPTIONAL REGULATOR"/>
    <property type="match status" value="1"/>
</dbReference>
<proteinExistence type="predicted"/>